<protein>
    <recommendedName>
        <fullName evidence="3">Antitoxin HicB</fullName>
    </recommendedName>
</protein>
<proteinExistence type="predicted"/>
<dbReference type="EMBL" id="PSXY01000025">
    <property type="protein sequence ID" value="PPF65954.1"/>
    <property type="molecule type" value="Genomic_DNA"/>
</dbReference>
<sequence>MDETPRRVLRARAHREGGRWWTITIPELTQPGPDGTTVTAVAAAVSAASLASEARDLAAAWLDVDPGALQVQVEVEVPAEVRRLWDEGARAEVEAREAVRRAALLRREAVHRLREQGYTLGAAAAAFSISYQRAQQLAAEAGGGGSRIAS</sequence>
<evidence type="ECO:0008006" key="3">
    <source>
        <dbReference type="Google" id="ProtNLM"/>
    </source>
</evidence>
<gene>
    <name evidence="1" type="ORF">C5E16_12870</name>
</gene>
<dbReference type="AlphaFoldDB" id="A0A2S5VS57"/>
<organism evidence="1 2">
    <name type="scientific">Clavibacter michiganensis</name>
    <dbReference type="NCBI Taxonomy" id="28447"/>
    <lineage>
        <taxon>Bacteria</taxon>
        <taxon>Bacillati</taxon>
        <taxon>Actinomycetota</taxon>
        <taxon>Actinomycetes</taxon>
        <taxon>Micrococcales</taxon>
        <taxon>Microbacteriaceae</taxon>
        <taxon>Clavibacter</taxon>
    </lineage>
</organism>
<dbReference type="Proteomes" id="UP000239241">
    <property type="component" value="Unassembled WGS sequence"/>
</dbReference>
<reference evidence="1 2" key="1">
    <citation type="submission" date="2018-02" db="EMBL/GenBank/DDBJ databases">
        <title>Bacteriophage NCPPB3778 and a type I-E CRISPR drive the evolution of the US Biological Select Agent, Rathayibacter toxicus.</title>
        <authorList>
            <person name="Davis E.W.II."/>
            <person name="Tabima J.F."/>
            <person name="Weisberg A.J."/>
            <person name="Lopes L.D."/>
            <person name="Wiseman M.S."/>
            <person name="Wiseman M.S."/>
            <person name="Pupko T."/>
            <person name="Belcher M.S."/>
            <person name="Sechler A.J."/>
            <person name="Tancos M.A."/>
            <person name="Schroeder B.K."/>
            <person name="Murray T.D."/>
            <person name="Luster D.G."/>
            <person name="Schneider W.L."/>
            <person name="Rogers E."/>
            <person name="Andreote F.D."/>
            <person name="Grunwald N.J."/>
            <person name="Putnam M.L."/>
            <person name="Chang J.H."/>
        </authorList>
    </citation>
    <scope>NUCLEOTIDE SEQUENCE [LARGE SCALE GENOMIC DNA]</scope>
    <source>
        <strain evidence="1 2">AY1B3</strain>
    </source>
</reference>
<dbReference type="RefSeq" id="WP_104290987.1">
    <property type="nucleotide sequence ID" value="NZ_PSXY01000025.1"/>
</dbReference>
<accession>A0A2S5VS57</accession>
<evidence type="ECO:0000313" key="2">
    <source>
        <dbReference type="Proteomes" id="UP000239241"/>
    </source>
</evidence>
<name>A0A2S5VS57_9MICO</name>
<evidence type="ECO:0000313" key="1">
    <source>
        <dbReference type="EMBL" id="PPF65954.1"/>
    </source>
</evidence>
<comment type="caution">
    <text evidence="1">The sequence shown here is derived from an EMBL/GenBank/DDBJ whole genome shotgun (WGS) entry which is preliminary data.</text>
</comment>